<dbReference type="InterPro" id="IPR037171">
    <property type="entry name" value="NagB/RpiA_transferase-like"/>
</dbReference>
<dbReference type="GO" id="GO:0019605">
    <property type="term" value="P:butyrate metabolic process"/>
    <property type="evidence" value="ECO:0007669"/>
    <property type="project" value="UniProtKB-UniRule"/>
</dbReference>
<protein>
    <recommendedName>
        <fullName evidence="3">Probable butyrate:acetyl-CoA coenzyme A-transferase</fullName>
        <shortName evidence="3">Butyrate CoA-transferase</shortName>
        <ecNumber evidence="3">2.8.3.-</ecNumber>
    </recommendedName>
</protein>
<dbReference type="InterPro" id="IPR026888">
    <property type="entry name" value="AcetylCoA_hyd_C"/>
</dbReference>
<keyword evidence="3" id="KW-0443">Lipid metabolism</keyword>
<dbReference type="PANTHER" id="PTHR21432">
    <property type="entry name" value="ACETYL-COA HYDROLASE-RELATED"/>
    <property type="match status" value="1"/>
</dbReference>
<dbReference type="Gene3D" id="3.40.1080.10">
    <property type="entry name" value="Glutaconate Coenzyme A-transferase"/>
    <property type="match status" value="1"/>
</dbReference>
<feature type="binding site" evidence="3">
    <location>
        <position position="324"/>
    </location>
    <ligand>
        <name>CoA</name>
        <dbReference type="ChEBI" id="CHEBI:57287"/>
    </ligand>
</feature>
<feature type="domain" description="Acetyl-CoA hydrolase/transferase C-terminal" evidence="5">
    <location>
        <begin position="283"/>
        <end position="439"/>
    </location>
</feature>
<evidence type="ECO:0000313" key="7">
    <source>
        <dbReference type="Proteomes" id="UP000017090"/>
    </source>
</evidence>
<dbReference type="Pfam" id="PF13336">
    <property type="entry name" value="AcetylCoA_hyd_C"/>
    <property type="match status" value="1"/>
</dbReference>
<dbReference type="HAMAP" id="MF_03228">
    <property type="entry name" value="But_CoA_trans"/>
    <property type="match status" value="1"/>
</dbReference>
<dbReference type="SUPFAM" id="SSF100950">
    <property type="entry name" value="NagB/RpiA/CoA transferase-like"/>
    <property type="match status" value="2"/>
</dbReference>
<keyword evidence="3" id="KW-0276">Fatty acid metabolism</keyword>
<evidence type="ECO:0000256" key="3">
    <source>
        <dbReference type="HAMAP-Rule" id="MF_03228"/>
    </source>
</evidence>
<comment type="pathway">
    <text evidence="3">Lipid metabolism; butanoate metabolism.</text>
</comment>
<sequence>MKSGDAMDFHAEYRQKLVTAEEAVKAVKSGDWVDYSQCCSFPESLDAALARRRDELTDVKIRHAISTKKVQVVENDREHQAFTYNLWHCSGLDRSYLDKGLAYHAPMLFRNCGSYYTRGTAPVDVAMVTVAPMDKNGNFNYGLTNCCQQELLDAAQTIIVEVNRNMPVISGIANDHIHISDVDYVVESDVPLATLPNRAPSEIDQQIAAHIFPYLHDGMTLQLGIGGMPNALGALIAASDLKDLGMHTELMSDGYLELYKAGKITNKKKVLNRHKGVFSICMGTPELYAFLDCNQAILSAPMAFVNNPAVIAELDDFISINSCIAMDLYGQICSESSGTRQISGTGGQLDFVTGAYAAEHGRAFLAMPSMYVDKKGVRHSNILPYFTQGDVITTPRTQAPYMVTEYGIAELNGLATWQRAEKIISLAHPDFREELIKAAEAQRIWRKSNKR</sequence>
<dbReference type="AlphaFoldDB" id="U7UQ86"/>
<dbReference type="GO" id="GO:0008775">
    <property type="term" value="F:acetate CoA-transferase activity"/>
    <property type="evidence" value="ECO:0007669"/>
    <property type="project" value="InterPro"/>
</dbReference>
<dbReference type="InterPro" id="IPR038460">
    <property type="entry name" value="AcetylCoA_hyd_C_sf"/>
</dbReference>
<dbReference type="eggNOG" id="COG0427">
    <property type="taxonomic scope" value="Bacteria"/>
</dbReference>
<comment type="similarity">
    <text evidence="1 3">Belongs to the acetyl-CoA hydrolase/transferase family.</text>
</comment>
<evidence type="ECO:0000259" key="5">
    <source>
        <dbReference type="Pfam" id="PF13336"/>
    </source>
</evidence>
<dbReference type="Pfam" id="PF02550">
    <property type="entry name" value="AcetylCoA_hydro"/>
    <property type="match status" value="1"/>
</dbReference>
<dbReference type="GO" id="GO:0005737">
    <property type="term" value="C:cytoplasm"/>
    <property type="evidence" value="ECO:0007669"/>
    <property type="project" value="UniProtKB-SubCell"/>
</dbReference>
<dbReference type="InterPro" id="IPR023990">
    <property type="entry name" value="Butryl-CoA_acetate_CoA_Tfrase"/>
</dbReference>
<evidence type="ECO:0000259" key="4">
    <source>
        <dbReference type="Pfam" id="PF02550"/>
    </source>
</evidence>
<organism evidence="6 7">
    <name type="scientific">Megasphaera vaginalis</name>
    <name type="common">ex Srinivasan et al. 2021</name>
    <dbReference type="NCBI Taxonomy" id="1111454"/>
    <lineage>
        <taxon>Bacteria</taxon>
        <taxon>Bacillati</taxon>
        <taxon>Bacillota</taxon>
        <taxon>Negativicutes</taxon>
        <taxon>Veillonellales</taxon>
        <taxon>Veillonellaceae</taxon>
        <taxon>Megasphaera</taxon>
    </lineage>
</organism>
<dbReference type="Gene3D" id="3.30.750.70">
    <property type="entry name" value="4-hydroxybutyrate coenzyme like domains"/>
    <property type="match status" value="1"/>
</dbReference>
<evidence type="ECO:0000256" key="1">
    <source>
        <dbReference type="ARBA" id="ARBA00009632"/>
    </source>
</evidence>
<dbReference type="InterPro" id="IPR046433">
    <property type="entry name" value="ActCoA_hydro"/>
</dbReference>
<proteinExistence type="inferred from homology"/>
<dbReference type="EMBL" id="AWXA01000009">
    <property type="protein sequence ID" value="ERT61480.1"/>
    <property type="molecule type" value="Genomic_DNA"/>
</dbReference>
<dbReference type="PANTHER" id="PTHR21432:SF20">
    <property type="entry name" value="ACETYL-COA HYDROLASE"/>
    <property type="match status" value="1"/>
</dbReference>
<evidence type="ECO:0000313" key="6">
    <source>
        <dbReference type="EMBL" id="ERT61480.1"/>
    </source>
</evidence>
<accession>U7UQ86</accession>
<dbReference type="PATRIC" id="fig|1111454.3.peg.648"/>
<dbReference type="InterPro" id="IPR003702">
    <property type="entry name" value="ActCoA_hydro_N"/>
</dbReference>
<gene>
    <name evidence="6" type="ORF">HMPREF1250_0534</name>
</gene>
<name>U7UQ86_9FIRM</name>
<feature type="domain" description="Acetyl-CoA hydrolase/transferase N-terminal" evidence="4">
    <location>
        <begin position="11"/>
        <end position="192"/>
    </location>
</feature>
<dbReference type="EC" id="2.8.3.-" evidence="3"/>
<keyword evidence="2 3" id="KW-0808">Transferase</keyword>
<comment type="caution">
    <text evidence="6">The sequence shown here is derived from an EMBL/GenBank/DDBJ whole genome shotgun (WGS) entry which is preliminary data.</text>
</comment>
<comment type="catalytic activity">
    <reaction evidence="3">
        <text>butanoate + acetyl-CoA = butanoyl-CoA + acetate</text>
        <dbReference type="Rhea" id="RHEA:30071"/>
        <dbReference type="ChEBI" id="CHEBI:17968"/>
        <dbReference type="ChEBI" id="CHEBI:30089"/>
        <dbReference type="ChEBI" id="CHEBI:57288"/>
        <dbReference type="ChEBI" id="CHEBI:57371"/>
    </reaction>
</comment>
<dbReference type="Proteomes" id="UP000017090">
    <property type="component" value="Unassembled WGS sequence"/>
</dbReference>
<reference evidence="6 7" key="1">
    <citation type="submission" date="2013-09" db="EMBL/GenBank/DDBJ databases">
        <authorList>
            <person name="Durkin A.S."/>
            <person name="Haft D.R."/>
            <person name="McCorrison J."/>
            <person name="Torralba M."/>
            <person name="Gillis M."/>
            <person name="Haft D.H."/>
            <person name="Methe B."/>
            <person name="Sutton G."/>
            <person name="Nelson K.E."/>
        </authorList>
    </citation>
    <scope>NUCLEOTIDE SEQUENCE [LARGE SCALE GENOMIC DNA]</scope>
    <source>
        <strain evidence="6 7">BV3C16-1</strain>
    </source>
</reference>
<feature type="binding site" evidence="3">
    <location>
        <position position="347"/>
    </location>
    <ligand>
        <name>CoA</name>
        <dbReference type="ChEBI" id="CHEBI:57287"/>
    </ligand>
</feature>
<evidence type="ECO:0000256" key="2">
    <source>
        <dbReference type="ARBA" id="ARBA00022679"/>
    </source>
</evidence>
<comment type="function">
    <text evidence="3">Coenzyme A-transferase that converts butyrate to butyryl-CoA.</text>
</comment>
<dbReference type="GO" id="GO:0006084">
    <property type="term" value="P:acetyl-CoA metabolic process"/>
    <property type="evidence" value="ECO:0007669"/>
    <property type="project" value="UniProtKB-UniRule"/>
</dbReference>
<feature type="binding site" evidence="3">
    <location>
        <begin position="224"/>
        <end position="228"/>
    </location>
    <ligand>
        <name>CoA</name>
        <dbReference type="ChEBI" id="CHEBI:57287"/>
    </ligand>
</feature>
<comment type="subcellular location">
    <subcellularLocation>
        <location evidence="3">Cytoplasm</location>
    </subcellularLocation>
</comment>
<dbReference type="Gene3D" id="3.40.1080.20">
    <property type="entry name" value="Acetyl-CoA hydrolase/transferase C-terminal domain"/>
    <property type="match status" value="1"/>
</dbReference>
<dbReference type="GO" id="GO:0006083">
    <property type="term" value="P:acetate metabolic process"/>
    <property type="evidence" value="ECO:0007669"/>
    <property type="project" value="InterPro"/>
</dbReference>
<dbReference type="STRING" id="1111454.HMPREF1250_0534"/>
<feature type="active site" description="5-glutamyl coenzyme A thioester intermediate" evidence="3">
    <location>
        <position position="249"/>
    </location>
</feature>
<dbReference type="UniPathway" id="UPA00863"/>
<keyword evidence="3" id="KW-0963">Cytoplasm</keyword>
<keyword evidence="7" id="KW-1185">Reference proteome</keyword>